<dbReference type="OrthoDB" id="60033at2759"/>
<accession>K5VV92</accession>
<comment type="similarity">
    <text evidence="2 8">Belongs to the HSF family.</text>
</comment>
<evidence type="ECO:0000259" key="10">
    <source>
        <dbReference type="PROSITE" id="PS00434"/>
    </source>
</evidence>
<feature type="compositionally biased region" description="Low complexity" evidence="9">
    <location>
        <begin position="7"/>
        <end position="44"/>
    </location>
</feature>
<dbReference type="AlphaFoldDB" id="K5VV92"/>
<protein>
    <recommendedName>
        <fullName evidence="10">HSF-type DNA-binding domain-containing protein</fullName>
    </recommendedName>
</protein>
<dbReference type="InterPro" id="IPR036388">
    <property type="entry name" value="WH-like_DNA-bd_sf"/>
</dbReference>
<evidence type="ECO:0000256" key="2">
    <source>
        <dbReference type="ARBA" id="ARBA00006403"/>
    </source>
</evidence>
<feature type="compositionally biased region" description="Polar residues" evidence="9">
    <location>
        <begin position="500"/>
        <end position="515"/>
    </location>
</feature>
<dbReference type="GO" id="GO:0003700">
    <property type="term" value="F:DNA-binding transcription factor activity"/>
    <property type="evidence" value="ECO:0007669"/>
    <property type="project" value="InterPro"/>
</dbReference>
<evidence type="ECO:0000256" key="9">
    <source>
        <dbReference type="SAM" id="MobiDB-lite"/>
    </source>
</evidence>
<dbReference type="EMBL" id="JH930478">
    <property type="protein sequence ID" value="EKM50725.1"/>
    <property type="molecule type" value="Genomic_DNA"/>
</dbReference>
<dbReference type="SMART" id="SM00415">
    <property type="entry name" value="HSF"/>
    <property type="match status" value="1"/>
</dbReference>
<feature type="compositionally biased region" description="Polar residues" evidence="9">
    <location>
        <begin position="593"/>
        <end position="610"/>
    </location>
</feature>
<organism evidence="11 12">
    <name type="scientific">Phanerochaete carnosa (strain HHB-10118-sp)</name>
    <name type="common">White-rot fungus</name>
    <name type="synonym">Peniophora carnosa</name>
    <dbReference type="NCBI Taxonomy" id="650164"/>
    <lineage>
        <taxon>Eukaryota</taxon>
        <taxon>Fungi</taxon>
        <taxon>Dikarya</taxon>
        <taxon>Basidiomycota</taxon>
        <taxon>Agaricomycotina</taxon>
        <taxon>Agaricomycetes</taxon>
        <taxon>Polyporales</taxon>
        <taxon>Phanerochaetaceae</taxon>
        <taxon>Phanerochaete</taxon>
    </lineage>
</organism>
<evidence type="ECO:0000256" key="1">
    <source>
        <dbReference type="ARBA" id="ARBA00004123"/>
    </source>
</evidence>
<dbReference type="PROSITE" id="PS00434">
    <property type="entry name" value="HSF_DOMAIN"/>
    <property type="match status" value="1"/>
</dbReference>
<evidence type="ECO:0000256" key="5">
    <source>
        <dbReference type="ARBA" id="ARBA00023163"/>
    </source>
</evidence>
<feature type="region of interest" description="Disordered" evidence="9">
    <location>
        <begin position="130"/>
        <end position="265"/>
    </location>
</feature>
<dbReference type="FunFam" id="1.10.10.10:FF:000027">
    <property type="entry name" value="Heat shock transcription factor 1"/>
    <property type="match status" value="1"/>
</dbReference>
<dbReference type="STRING" id="650164.K5VV92"/>
<dbReference type="Gene3D" id="1.10.10.10">
    <property type="entry name" value="Winged helix-like DNA-binding domain superfamily/Winged helix DNA-binding domain"/>
    <property type="match status" value="1"/>
</dbReference>
<dbReference type="InParanoid" id="K5VV92"/>
<feature type="compositionally biased region" description="Polar residues" evidence="9">
    <location>
        <begin position="221"/>
        <end position="233"/>
    </location>
</feature>
<dbReference type="SUPFAM" id="SSF46785">
    <property type="entry name" value="Winged helix' DNA-binding domain"/>
    <property type="match status" value="1"/>
</dbReference>
<evidence type="ECO:0000313" key="12">
    <source>
        <dbReference type="Proteomes" id="UP000008370"/>
    </source>
</evidence>
<keyword evidence="12" id="KW-1185">Reference proteome</keyword>
<feature type="compositionally biased region" description="Low complexity" evidence="9">
    <location>
        <begin position="464"/>
        <end position="492"/>
    </location>
</feature>
<reference evidence="11 12" key="1">
    <citation type="journal article" date="2012" name="BMC Genomics">
        <title>Comparative genomics of the white-rot fungi, Phanerochaete carnosa and P. chrysosporium, to elucidate the genetic basis of the distinct wood types they colonize.</title>
        <authorList>
            <person name="Suzuki H."/>
            <person name="MacDonald J."/>
            <person name="Syed K."/>
            <person name="Salamov A."/>
            <person name="Hori C."/>
            <person name="Aerts A."/>
            <person name="Henrissat B."/>
            <person name="Wiebenga A."/>
            <person name="vanKuyk P.A."/>
            <person name="Barry K."/>
            <person name="Lindquist E."/>
            <person name="LaButti K."/>
            <person name="Lapidus A."/>
            <person name="Lucas S."/>
            <person name="Coutinho P."/>
            <person name="Gong Y."/>
            <person name="Samejima M."/>
            <person name="Mahadevan R."/>
            <person name="Abou-Zaid M."/>
            <person name="de Vries R.P."/>
            <person name="Igarashi K."/>
            <person name="Yadav J.S."/>
            <person name="Grigoriev I.V."/>
            <person name="Master E.R."/>
        </authorList>
    </citation>
    <scope>NUCLEOTIDE SEQUENCE [LARGE SCALE GENOMIC DNA]</scope>
    <source>
        <strain evidence="11 12">HHB-10118-sp</strain>
    </source>
</reference>
<gene>
    <name evidence="11" type="ORF">PHACADRAFT_264175</name>
</gene>
<keyword evidence="4" id="KW-0238">DNA-binding</keyword>
<proteinExistence type="inferred from homology"/>
<sequence>MSSGEAHLSSQHQQSQWSQQPHLLPPLHTQASFPSPSTPSSSISEQHYPPYYTQSSQSSLNEPSIVDQRQSTSLSLNLSGLSVTSPTNLSPIHPSVSPITPISPSNAALHQSALTAHHSLHHTHVQQPFQFAPPDQGVRYDESQYNDYPGGRRITSSRSSSSSEKSVPRKRSFTSGNALAPPAEESAATPVSGTYDHSNGAGPMDTSPYDEVEMSYGGLDTENSPIDGSTSGGEQDEQAKASEGQGGAGVSTSQSAGPSAPVPKPLGTNNFVTKLYQMINDPKSAQFISWTELGTSFVVSNVGEFSRTILGSHFKHNNFSSFVRQLNMYGFHKINRTPRAQRTSADVQTWEFSHHKFLRGRPDLLEEIKRKALEPDPSLKQRVELPGEVAAQLSQMRDDNRRLVQALNTERQKMDRLTSVTKALYDVMVKVFPGHVPVAFPADLLDANDSPNIMITSPTSTGMHSHFPPSLSSLSNNPSLHSLHSLSPGSSPTAPEFPSHNHTPHNLSRQHSFQHVTDYGAPSMHGHHGMPTSRYDSAMATPLPPSPGPMDVFEDAQGRKRQRTNPEDGGAGKKGSRARSDSAPLGGYGLTSGWPQTRPRSGSGMQSNRVNPGRRDELPVPNIGSLSRGHTLPMLSIPGVGKPSQSSS</sequence>
<evidence type="ECO:0000313" key="11">
    <source>
        <dbReference type="EMBL" id="EKM50725.1"/>
    </source>
</evidence>
<dbReference type="Pfam" id="PF00447">
    <property type="entry name" value="HSF_DNA-bind"/>
    <property type="match status" value="1"/>
</dbReference>
<keyword evidence="6" id="KW-0539">Nucleus</keyword>
<dbReference type="GO" id="GO:0005634">
    <property type="term" value="C:nucleus"/>
    <property type="evidence" value="ECO:0007669"/>
    <property type="project" value="UniProtKB-SubCell"/>
</dbReference>
<keyword evidence="3" id="KW-0805">Transcription regulation</keyword>
<feature type="compositionally biased region" description="Low complexity" evidence="9">
    <location>
        <begin position="152"/>
        <end position="165"/>
    </location>
</feature>
<dbReference type="GeneID" id="18918761"/>
<dbReference type="GO" id="GO:0043565">
    <property type="term" value="F:sequence-specific DNA binding"/>
    <property type="evidence" value="ECO:0007669"/>
    <property type="project" value="InterPro"/>
</dbReference>
<evidence type="ECO:0000256" key="4">
    <source>
        <dbReference type="ARBA" id="ARBA00023125"/>
    </source>
</evidence>
<feature type="domain" description="HSF-type DNA-binding" evidence="10">
    <location>
        <begin position="310"/>
        <end position="334"/>
    </location>
</feature>
<dbReference type="KEGG" id="pco:PHACADRAFT_264175"/>
<evidence type="ECO:0000256" key="3">
    <source>
        <dbReference type="ARBA" id="ARBA00023015"/>
    </source>
</evidence>
<dbReference type="InterPro" id="IPR000232">
    <property type="entry name" value="HSF_DNA-bd"/>
</dbReference>
<comment type="subcellular location">
    <subcellularLocation>
        <location evidence="1">Nucleus</location>
    </subcellularLocation>
</comment>
<feature type="region of interest" description="Disordered" evidence="9">
    <location>
        <begin position="1"/>
        <end position="68"/>
    </location>
</feature>
<dbReference type="Proteomes" id="UP000008370">
    <property type="component" value="Unassembled WGS sequence"/>
</dbReference>
<feature type="region of interest" description="Disordered" evidence="9">
    <location>
        <begin position="455"/>
        <end position="648"/>
    </location>
</feature>
<dbReference type="RefSeq" id="XP_007400988.1">
    <property type="nucleotide sequence ID" value="XM_007400926.1"/>
</dbReference>
<name>K5VV92_PHACS</name>
<dbReference type="HOGENOM" id="CLU_441468_0_0_1"/>
<keyword evidence="5" id="KW-0804">Transcription</keyword>
<comment type="subunit">
    <text evidence="7">Homotrimer. Homotrimerization increases the affinity of HSF1 to DNA. Interacts with transcriptional coregulator SSA1 on chromatin.</text>
</comment>
<evidence type="ECO:0000256" key="7">
    <source>
        <dbReference type="ARBA" id="ARBA00062171"/>
    </source>
</evidence>
<dbReference type="PANTHER" id="PTHR10015:SF427">
    <property type="entry name" value="HEAT SHOCK FACTOR PROTEIN"/>
    <property type="match status" value="1"/>
</dbReference>
<dbReference type="PRINTS" id="PR00056">
    <property type="entry name" value="HSFDOMAIN"/>
</dbReference>
<dbReference type="PANTHER" id="PTHR10015">
    <property type="entry name" value="HEAT SHOCK TRANSCRIPTION FACTOR"/>
    <property type="match status" value="1"/>
</dbReference>
<dbReference type="InterPro" id="IPR036390">
    <property type="entry name" value="WH_DNA-bd_sf"/>
</dbReference>
<evidence type="ECO:0000256" key="8">
    <source>
        <dbReference type="RuleBase" id="RU004020"/>
    </source>
</evidence>
<evidence type="ECO:0000256" key="6">
    <source>
        <dbReference type="ARBA" id="ARBA00023242"/>
    </source>
</evidence>